<feature type="compositionally biased region" description="Basic and acidic residues" evidence="1">
    <location>
        <begin position="108"/>
        <end position="125"/>
    </location>
</feature>
<feature type="compositionally biased region" description="Acidic residues" evidence="1">
    <location>
        <begin position="126"/>
        <end position="135"/>
    </location>
</feature>
<name>A0AA36CGH2_9BILA</name>
<dbReference type="Proteomes" id="UP001177023">
    <property type="component" value="Unassembled WGS sequence"/>
</dbReference>
<dbReference type="EMBL" id="CATQJA010001531">
    <property type="protein sequence ID" value="CAJ0567650.1"/>
    <property type="molecule type" value="Genomic_DNA"/>
</dbReference>
<feature type="region of interest" description="Disordered" evidence="1">
    <location>
        <begin position="82"/>
        <end position="135"/>
    </location>
</feature>
<feature type="region of interest" description="Disordered" evidence="1">
    <location>
        <begin position="151"/>
        <end position="171"/>
    </location>
</feature>
<comment type="caution">
    <text evidence="2">The sequence shown here is derived from an EMBL/GenBank/DDBJ whole genome shotgun (WGS) entry which is preliminary data.</text>
</comment>
<gene>
    <name evidence="2" type="ORF">MSPICULIGERA_LOCUS6194</name>
</gene>
<keyword evidence="3" id="KW-1185">Reference proteome</keyword>
<evidence type="ECO:0000313" key="2">
    <source>
        <dbReference type="EMBL" id="CAJ0567650.1"/>
    </source>
</evidence>
<dbReference type="AlphaFoldDB" id="A0AA36CGH2"/>
<proteinExistence type="predicted"/>
<evidence type="ECO:0000256" key="1">
    <source>
        <dbReference type="SAM" id="MobiDB-lite"/>
    </source>
</evidence>
<sequence>MGTLLDERGLTKGRGVLVSSFKSRQSSASAMSTRTSYEEEQRYRCEESIVGTKRKGPTELDKPLIHYHYVAGSLECFHSITRTNSKKRRHPRKEERSVAVSKLPSHSSFHDRDLHISHDPSLHDIDPDDASDEEFSEMSWRDYPGTPEVPRRLGGGHHNGFSTPQPPTRDHSLIASASRQSLLVREENRRYLHSPASSHRAYDELHRFSSSGDIQKRLSSFSLHSIAGLRH</sequence>
<accession>A0AA36CGH2</accession>
<feature type="non-terminal residue" evidence="2">
    <location>
        <position position="1"/>
    </location>
</feature>
<evidence type="ECO:0000313" key="3">
    <source>
        <dbReference type="Proteomes" id="UP001177023"/>
    </source>
</evidence>
<organism evidence="2 3">
    <name type="scientific">Mesorhabditis spiculigera</name>
    <dbReference type="NCBI Taxonomy" id="96644"/>
    <lineage>
        <taxon>Eukaryota</taxon>
        <taxon>Metazoa</taxon>
        <taxon>Ecdysozoa</taxon>
        <taxon>Nematoda</taxon>
        <taxon>Chromadorea</taxon>
        <taxon>Rhabditida</taxon>
        <taxon>Rhabditina</taxon>
        <taxon>Rhabditomorpha</taxon>
        <taxon>Rhabditoidea</taxon>
        <taxon>Rhabditidae</taxon>
        <taxon>Mesorhabditinae</taxon>
        <taxon>Mesorhabditis</taxon>
    </lineage>
</organism>
<reference evidence="2" key="1">
    <citation type="submission" date="2023-06" db="EMBL/GenBank/DDBJ databases">
        <authorList>
            <person name="Delattre M."/>
        </authorList>
    </citation>
    <scope>NUCLEOTIDE SEQUENCE</scope>
    <source>
        <strain evidence="2">AF72</strain>
    </source>
</reference>
<protein>
    <submittedName>
        <fullName evidence="2">Uncharacterized protein</fullName>
    </submittedName>
</protein>